<comment type="similarity">
    <text evidence="1 4 7">Belongs to the tRNA pseudouridine synthase TruA family.</text>
</comment>
<comment type="subunit">
    <text evidence="4">Homodimer.</text>
</comment>
<dbReference type="NCBIfam" id="TIGR00071">
    <property type="entry name" value="hisT_truA"/>
    <property type="match status" value="1"/>
</dbReference>
<evidence type="ECO:0000256" key="4">
    <source>
        <dbReference type="HAMAP-Rule" id="MF_00171"/>
    </source>
</evidence>
<feature type="domain" description="Pseudouridine synthase I TruA alpha/beta" evidence="8">
    <location>
        <begin position="146"/>
        <end position="231"/>
    </location>
</feature>
<sequence>MARRFKLLIEYDGRPFAGWQIQANAPSIQAALTKAIHAFTGEQVIVHGAGRTDAGVHANGQVAHVDIEKAISPQRFLGAINHHLKPHPISVLSAEIVGDDFHARFSARRRSYRYEIINRPSRLSFAEGLAWHVSRPLDADAMQEGANHLLGQHDFTTFRHSACQARSPIRTLDLLRVERLDDRLHIHVSALSFLHHQVRSMVGSLELVGAGKWPPIMMKEILEAKDRCALALTPRPSGFISPASIIRVLTLDNV</sequence>
<accession>A0A5A7N3X8</accession>
<feature type="binding site" evidence="4 6">
    <location>
        <position position="112"/>
    </location>
    <ligand>
        <name>substrate</name>
    </ligand>
</feature>
<dbReference type="GO" id="GO:0003723">
    <property type="term" value="F:RNA binding"/>
    <property type="evidence" value="ECO:0007669"/>
    <property type="project" value="InterPro"/>
</dbReference>
<dbReference type="Gene3D" id="3.30.70.660">
    <property type="entry name" value="Pseudouridine synthase I, catalytic domain, C-terminal subdomain"/>
    <property type="match status" value="1"/>
</dbReference>
<proteinExistence type="inferred from homology"/>
<dbReference type="AlphaFoldDB" id="A0A5A7N3X8"/>
<name>A0A5A7N3X8_9PROT</name>
<dbReference type="InterPro" id="IPR001406">
    <property type="entry name" value="PsdUridine_synth_TruA"/>
</dbReference>
<dbReference type="Gene3D" id="3.30.70.580">
    <property type="entry name" value="Pseudouridine synthase I, catalytic domain, N-terminal subdomain"/>
    <property type="match status" value="1"/>
</dbReference>
<dbReference type="SUPFAM" id="SSF55120">
    <property type="entry name" value="Pseudouridine synthase"/>
    <property type="match status" value="1"/>
</dbReference>
<dbReference type="EMBL" id="BKCN01000001">
    <property type="protein sequence ID" value="GER02405.1"/>
    <property type="molecule type" value="Genomic_DNA"/>
</dbReference>
<dbReference type="Proteomes" id="UP000324996">
    <property type="component" value="Unassembled WGS sequence"/>
</dbReference>
<evidence type="ECO:0000256" key="3">
    <source>
        <dbReference type="ARBA" id="ARBA00023235"/>
    </source>
</evidence>
<evidence type="ECO:0000313" key="10">
    <source>
        <dbReference type="Proteomes" id="UP000324996"/>
    </source>
</evidence>
<dbReference type="GO" id="GO:0031119">
    <property type="term" value="P:tRNA pseudouridine synthesis"/>
    <property type="evidence" value="ECO:0007669"/>
    <property type="project" value="UniProtKB-UniRule"/>
</dbReference>
<comment type="catalytic activity">
    <reaction evidence="4 7">
        <text>uridine(38/39/40) in tRNA = pseudouridine(38/39/40) in tRNA</text>
        <dbReference type="Rhea" id="RHEA:22376"/>
        <dbReference type="Rhea" id="RHEA-COMP:10085"/>
        <dbReference type="Rhea" id="RHEA-COMP:10087"/>
        <dbReference type="ChEBI" id="CHEBI:65314"/>
        <dbReference type="ChEBI" id="CHEBI:65315"/>
        <dbReference type="EC" id="5.4.99.12"/>
    </reaction>
</comment>
<dbReference type="CDD" id="cd02570">
    <property type="entry name" value="PseudoU_synth_EcTruA"/>
    <property type="match status" value="1"/>
</dbReference>
<reference evidence="9 10" key="1">
    <citation type="submission" date="2019-09" db="EMBL/GenBank/DDBJ databases">
        <title>NBRP : Genome information of microbial organism related human and environment.</title>
        <authorList>
            <person name="Hattori M."/>
            <person name="Oshima K."/>
            <person name="Inaba H."/>
            <person name="Suda W."/>
            <person name="Sakamoto M."/>
            <person name="Iino T."/>
            <person name="Kitahara M."/>
            <person name="Oshida Y."/>
            <person name="Iida T."/>
            <person name="Kudo T."/>
            <person name="Itoh T."/>
            <person name="Ohkuma M."/>
        </authorList>
    </citation>
    <scope>NUCLEOTIDE SEQUENCE [LARGE SCALE GENOMIC DNA]</scope>
    <source>
        <strain evidence="9 10">Q-1</strain>
    </source>
</reference>
<evidence type="ECO:0000256" key="7">
    <source>
        <dbReference type="RuleBase" id="RU003792"/>
    </source>
</evidence>
<dbReference type="InterPro" id="IPR020094">
    <property type="entry name" value="TruA/RsuA/RluB/E/F_N"/>
</dbReference>
<comment type="caution">
    <text evidence="4">Lacks conserved residue(s) required for the propagation of feature annotation.</text>
</comment>
<dbReference type="FunFam" id="3.30.70.580:FF:000001">
    <property type="entry name" value="tRNA pseudouridine synthase A"/>
    <property type="match status" value="1"/>
</dbReference>
<evidence type="ECO:0000256" key="6">
    <source>
        <dbReference type="PIRSR" id="PIRSR001430-2"/>
    </source>
</evidence>
<evidence type="ECO:0000256" key="5">
    <source>
        <dbReference type="PIRSR" id="PIRSR001430-1"/>
    </source>
</evidence>
<keyword evidence="10" id="KW-1185">Reference proteome</keyword>
<dbReference type="PANTHER" id="PTHR11142:SF0">
    <property type="entry name" value="TRNA PSEUDOURIDINE SYNTHASE-LIKE 1"/>
    <property type="match status" value="1"/>
</dbReference>
<feature type="domain" description="Pseudouridine synthase I TruA alpha/beta" evidence="8">
    <location>
        <begin position="9"/>
        <end position="105"/>
    </location>
</feature>
<protein>
    <recommendedName>
        <fullName evidence="4">tRNA pseudouridine synthase A</fullName>
        <ecNumber evidence="4">5.4.99.12</ecNumber>
    </recommendedName>
    <alternativeName>
        <fullName evidence="4">tRNA pseudouridine(38-40) synthase</fullName>
    </alternativeName>
    <alternativeName>
        <fullName evidence="4">tRNA pseudouridylate synthase I</fullName>
    </alternativeName>
    <alternativeName>
        <fullName evidence="4">tRNA-uridine isomerase I</fullName>
    </alternativeName>
</protein>
<organism evidence="9 10">
    <name type="scientific">Iodidimonas nitroreducens</name>
    <dbReference type="NCBI Taxonomy" id="1236968"/>
    <lineage>
        <taxon>Bacteria</taxon>
        <taxon>Pseudomonadati</taxon>
        <taxon>Pseudomonadota</taxon>
        <taxon>Alphaproteobacteria</taxon>
        <taxon>Iodidimonadales</taxon>
        <taxon>Iodidimonadaceae</taxon>
        <taxon>Iodidimonas</taxon>
    </lineage>
</organism>
<dbReference type="InterPro" id="IPR020097">
    <property type="entry name" value="PsdUridine_synth_TruA_a/b_dom"/>
</dbReference>
<dbReference type="EC" id="5.4.99.12" evidence="4"/>
<dbReference type="InterPro" id="IPR020095">
    <property type="entry name" value="PsdUridine_synth_TruA_C"/>
</dbReference>
<dbReference type="GO" id="GO:0160147">
    <property type="term" value="F:tRNA pseudouridine(38-40) synthase activity"/>
    <property type="evidence" value="ECO:0007669"/>
    <property type="project" value="UniProtKB-EC"/>
</dbReference>
<comment type="caution">
    <text evidence="9">The sequence shown here is derived from an EMBL/GenBank/DDBJ whole genome shotgun (WGS) entry which is preliminary data.</text>
</comment>
<keyword evidence="2 4" id="KW-0819">tRNA processing</keyword>
<comment type="function">
    <text evidence="4">Formation of pseudouridine at positions 38, 39 and 40 in the anticodon stem and loop of transfer RNAs.</text>
</comment>
<dbReference type="RefSeq" id="WP_150006658.1">
    <property type="nucleotide sequence ID" value="NZ_BKCN01000001.1"/>
</dbReference>
<dbReference type="HAMAP" id="MF_00171">
    <property type="entry name" value="TruA"/>
    <property type="match status" value="1"/>
</dbReference>
<evidence type="ECO:0000259" key="8">
    <source>
        <dbReference type="Pfam" id="PF01416"/>
    </source>
</evidence>
<keyword evidence="3 4" id="KW-0413">Isomerase</keyword>
<gene>
    <name evidence="4 9" type="primary">truA</name>
    <name evidence="9" type="ORF">JCM17846_00870</name>
</gene>
<dbReference type="PIRSF" id="PIRSF001430">
    <property type="entry name" value="tRNA_psdUrid_synth"/>
    <property type="match status" value="1"/>
</dbReference>
<evidence type="ECO:0000256" key="2">
    <source>
        <dbReference type="ARBA" id="ARBA00022694"/>
    </source>
</evidence>
<dbReference type="Pfam" id="PF01416">
    <property type="entry name" value="PseudoU_synth_1"/>
    <property type="match status" value="2"/>
</dbReference>
<evidence type="ECO:0000313" key="9">
    <source>
        <dbReference type="EMBL" id="GER02405.1"/>
    </source>
</evidence>
<feature type="active site" description="Nucleophile" evidence="4 5">
    <location>
        <position position="53"/>
    </location>
</feature>
<evidence type="ECO:0000256" key="1">
    <source>
        <dbReference type="ARBA" id="ARBA00009375"/>
    </source>
</evidence>
<dbReference type="InterPro" id="IPR020103">
    <property type="entry name" value="PsdUridine_synth_cat_dom_sf"/>
</dbReference>
<dbReference type="PANTHER" id="PTHR11142">
    <property type="entry name" value="PSEUDOURIDYLATE SYNTHASE"/>
    <property type="match status" value="1"/>
</dbReference>